<dbReference type="PANTHER" id="PTHR43380:SF1">
    <property type="entry name" value="2-OXOISOVALERATE DEHYDROGENASE SUBUNIT ALPHA, MITOCHONDRIAL"/>
    <property type="match status" value="1"/>
</dbReference>
<comment type="cofactor">
    <cofactor evidence="1 4">
        <name>thiamine diphosphate</name>
        <dbReference type="ChEBI" id="CHEBI:58937"/>
    </cofactor>
</comment>
<dbReference type="CDD" id="cd02000">
    <property type="entry name" value="TPP_E1_PDC_ADC_BCADC"/>
    <property type="match status" value="1"/>
</dbReference>
<evidence type="ECO:0000313" key="7">
    <source>
        <dbReference type="Proteomes" id="UP001589862"/>
    </source>
</evidence>
<proteinExistence type="inferred from homology"/>
<dbReference type="InterPro" id="IPR001017">
    <property type="entry name" value="DH_E1"/>
</dbReference>
<accession>A0ABV6P7T9</accession>
<dbReference type="InterPro" id="IPR029061">
    <property type="entry name" value="THDP-binding"/>
</dbReference>
<comment type="similarity">
    <text evidence="4">Belongs to the BCKDHA family.</text>
</comment>
<dbReference type="RefSeq" id="WP_377457885.1">
    <property type="nucleotide sequence ID" value="NZ_JBHLUB010000002.1"/>
</dbReference>
<reference evidence="6 7" key="1">
    <citation type="submission" date="2024-09" db="EMBL/GenBank/DDBJ databases">
        <authorList>
            <person name="Sun Q."/>
            <person name="Mori K."/>
        </authorList>
    </citation>
    <scope>NUCLEOTIDE SEQUENCE [LARGE SCALE GENOMIC DNA]</scope>
    <source>
        <strain evidence="6 7">NCAIM B.02604</strain>
    </source>
</reference>
<dbReference type="EC" id="1.2.4.4" evidence="4"/>
<dbReference type="EMBL" id="JBHLUB010000002">
    <property type="protein sequence ID" value="MFC0581199.1"/>
    <property type="molecule type" value="Genomic_DNA"/>
</dbReference>
<dbReference type="Proteomes" id="UP001589862">
    <property type="component" value="Unassembled WGS sequence"/>
</dbReference>
<dbReference type="SUPFAM" id="SSF52518">
    <property type="entry name" value="Thiamin diphosphate-binding fold (THDP-binding)"/>
    <property type="match status" value="1"/>
</dbReference>
<evidence type="ECO:0000313" key="6">
    <source>
        <dbReference type="EMBL" id="MFC0581199.1"/>
    </source>
</evidence>
<feature type="domain" description="Dehydrogenase E1 component" evidence="5">
    <location>
        <begin position="54"/>
        <end position="342"/>
    </location>
</feature>
<name>A0ABV6P7T9_9MICC</name>
<evidence type="ECO:0000259" key="5">
    <source>
        <dbReference type="Pfam" id="PF00676"/>
    </source>
</evidence>
<organism evidence="6 7">
    <name type="scientific">Micrococcoides hystricis</name>
    <dbReference type="NCBI Taxonomy" id="1572761"/>
    <lineage>
        <taxon>Bacteria</taxon>
        <taxon>Bacillati</taxon>
        <taxon>Actinomycetota</taxon>
        <taxon>Actinomycetes</taxon>
        <taxon>Micrococcales</taxon>
        <taxon>Micrococcaceae</taxon>
        <taxon>Micrococcoides</taxon>
    </lineage>
</organism>
<evidence type="ECO:0000256" key="1">
    <source>
        <dbReference type="ARBA" id="ARBA00001964"/>
    </source>
</evidence>
<dbReference type="PANTHER" id="PTHR43380">
    <property type="entry name" value="2-OXOISOVALERATE DEHYDROGENASE SUBUNIT ALPHA, MITOCHONDRIAL"/>
    <property type="match status" value="1"/>
</dbReference>
<dbReference type="Pfam" id="PF00676">
    <property type="entry name" value="E1_dh"/>
    <property type="match status" value="1"/>
</dbReference>
<keyword evidence="3 4" id="KW-0786">Thiamine pyrophosphate</keyword>
<dbReference type="Gene3D" id="3.40.50.970">
    <property type="match status" value="1"/>
</dbReference>
<gene>
    <name evidence="6" type="ORF">ACFFFR_02190</name>
</gene>
<keyword evidence="7" id="KW-1185">Reference proteome</keyword>
<keyword evidence="2 4" id="KW-0560">Oxidoreductase</keyword>
<sequence length="395" mass="43673">MPASSEPNNVAPRPELEQTVPMVQLLSEDGTYTADDRFSPYLEGLDDAGKIQLYRNMVIPRRLDQEATSLQRQGQLVLWAPGQGQEAGQAGLVAALEDRDYIFPTYREHTMAHARGVDMGALMRLFRGVAHGGWDSAAHNFQIYTLVLAAQSLHATGYAMGIARDQQDWDADKLASEGTISVACFGDGASSEGDVHESMVFASSYKLPIIFFLQNNQWAISVPADTQSRFPFALRAKGYGFEGIRFDGNDALAAYAVGRYAAEQARTGNGPVLLESYTYRMGAHTTADDPTKYRTKDEEVDWSTKCPIARYEKYLRAEGLLTDEDVQKFQDEAEEAAMALREAALAAKPESMATYFDQVYAEPHALIEQEKRWHLEYQASFADEESGGSDAEGQA</sequence>
<protein>
    <recommendedName>
        <fullName evidence="4">2-oxoisovalerate dehydrogenase subunit alpha</fullName>
        <ecNumber evidence="4">1.2.4.4</ecNumber>
    </recommendedName>
    <alternativeName>
        <fullName evidence="4">Branched-chain alpha-keto acid dehydrogenase E1 component alpha chain</fullName>
    </alternativeName>
</protein>
<evidence type="ECO:0000256" key="4">
    <source>
        <dbReference type="RuleBase" id="RU365014"/>
    </source>
</evidence>
<comment type="caution">
    <text evidence="6">The sequence shown here is derived from an EMBL/GenBank/DDBJ whole genome shotgun (WGS) entry which is preliminary data.</text>
</comment>
<comment type="function">
    <text evidence="4">The branched-chain alpha-keto dehydrogenase complex catalyzes the overall conversion of alpha-keto acids to acyl-CoA and CO(2). It contains multiple copies of three enzymatic components: branched-chain alpha-keto acid decarboxylase (E1), lipoamide acyltransferase (E2) and lipoamide dehydrogenase (E3).</text>
</comment>
<comment type="catalytic activity">
    <reaction evidence="4">
        <text>N(6)-[(R)-lipoyl]-L-lysyl-[protein] + 3-methyl-2-oxobutanoate + H(+) = N(6)-[(R)-S(8)-2-methylpropanoyldihydrolipoyl]-L-lysyl-[protein] + CO2</text>
        <dbReference type="Rhea" id="RHEA:13457"/>
        <dbReference type="Rhea" id="RHEA-COMP:10474"/>
        <dbReference type="Rhea" id="RHEA-COMP:10497"/>
        <dbReference type="ChEBI" id="CHEBI:11851"/>
        <dbReference type="ChEBI" id="CHEBI:15378"/>
        <dbReference type="ChEBI" id="CHEBI:16526"/>
        <dbReference type="ChEBI" id="CHEBI:83099"/>
        <dbReference type="ChEBI" id="CHEBI:83142"/>
        <dbReference type="EC" id="1.2.4.4"/>
    </reaction>
</comment>
<evidence type="ECO:0000256" key="3">
    <source>
        <dbReference type="ARBA" id="ARBA00023052"/>
    </source>
</evidence>
<dbReference type="InterPro" id="IPR050771">
    <property type="entry name" value="Alpha-ketoacid_DH_E1_comp"/>
</dbReference>
<evidence type="ECO:0000256" key="2">
    <source>
        <dbReference type="ARBA" id="ARBA00023002"/>
    </source>
</evidence>